<proteinExistence type="predicted"/>
<comment type="caution">
    <text evidence="3">The sequence shown here is derived from an EMBL/GenBank/DDBJ whole genome shotgun (WGS) entry which is preliminary data.</text>
</comment>
<gene>
    <name evidence="3" type="ORF">IFO71_07615</name>
</gene>
<evidence type="ECO:0000313" key="3">
    <source>
        <dbReference type="EMBL" id="MBD8525606.1"/>
    </source>
</evidence>
<keyword evidence="3" id="KW-0482">Metalloprotease</keyword>
<dbReference type="GO" id="GO:0080120">
    <property type="term" value="P:CAAX-box protein maturation"/>
    <property type="evidence" value="ECO:0007669"/>
    <property type="project" value="UniProtKB-ARBA"/>
</dbReference>
<evidence type="ECO:0000259" key="2">
    <source>
        <dbReference type="Pfam" id="PF02517"/>
    </source>
</evidence>
<keyword evidence="1" id="KW-1133">Transmembrane helix</keyword>
<sequence>MSVAALGRALILRFPQPLDVRVARSGAARMLLAFACWALLLQPGLKLIVAAAGAGPGPRVGLLLSLLTAAAFLQLSWMGLSSAAMGWKPWSRWSSEERLFLLQALMTLALVLTLSGPSLSPAMRSQGLFGLVLAVATGFVWGLLQEWVYRGWLQTALQTRLGPWAALLLANLLFTFGPLHGALYRWGSPEPVAFATFAAIFAIGLLFGWLYQRSGNLWLPAILHGAWPLNM</sequence>
<protein>
    <submittedName>
        <fullName evidence="3">CPBP family intramembrane metalloprotease</fullName>
    </submittedName>
</protein>
<dbReference type="Proteomes" id="UP000613768">
    <property type="component" value="Unassembled WGS sequence"/>
</dbReference>
<feature type="transmembrane region" description="Helical" evidence="1">
    <location>
        <begin position="31"/>
        <end position="54"/>
    </location>
</feature>
<keyword evidence="1" id="KW-0472">Membrane</keyword>
<dbReference type="InterPro" id="IPR003675">
    <property type="entry name" value="Rce1/LyrA-like_dom"/>
</dbReference>
<feature type="transmembrane region" description="Helical" evidence="1">
    <location>
        <begin position="161"/>
        <end position="180"/>
    </location>
</feature>
<dbReference type="GO" id="GO:0008237">
    <property type="term" value="F:metallopeptidase activity"/>
    <property type="evidence" value="ECO:0007669"/>
    <property type="project" value="UniProtKB-KW"/>
</dbReference>
<dbReference type="GO" id="GO:0004175">
    <property type="term" value="F:endopeptidase activity"/>
    <property type="evidence" value="ECO:0007669"/>
    <property type="project" value="UniProtKB-ARBA"/>
</dbReference>
<dbReference type="RefSeq" id="WP_192028951.1">
    <property type="nucleotide sequence ID" value="NZ_JACYTR010000010.1"/>
</dbReference>
<evidence type="ECO:0000313" key="4">
    <source>
        <dbReference type="Proteomes" id="UP000613768"/>
    </source>
</evidence>
<name>A0AAW3ZMR9_9GAMM</name>
<feature type="domain" description="CAAX prenyl protease 2/Lysostaphin resistance protein A-like" evidence="2">
    <location>
        <begin position="131"/>
        <end position="227"/>
    </location>
</feature>
<feature type="transmembrane region" description="Helical" evidence="1">
    <location>
        <begin position="99"/>
        <end position="116"/>
    </location>
</feature>
<organism evidence="3 4">
    <name type="scientific">Pseudomarimonas arenosa</name>
    <dbReference type="NCBI Taxonomy" id="2774145"/>
    <lineage>
        <taxon>Bacteria</taxon>
        <taxon>Pseudomonadati</taxon>
        <taxon>Pseudomonadota</taxon>
        <taxon>Gammaproteobacteria</taxon>
        <taxon>Lysobacterales</taxon>
        <taxon>Lysobacteraceae</taxon>
        <taxon>Pseudomarimonas</taxon>
    </lineage>
</organism>
<keyword evidence="4" id="KW-1185">Reference proteome</keyword>
<keyword evidence="1" id="KW-0812">Transmembrane</keyword>
<feature type="transmembrane region" description="Helical" evidence="1">
    <location>
        <begin position="128"/>
        <end position="149"/>
    </location>
</feature>
<dbReference type="Pfam" id="PF02517">
    <property type="entry name" value="Rce1-like"/>
    <property type="match status" value="1"/>
</dbReference>
<keyword evidence="3" id="KW-0645">Protease</keyword>
<feature type="transmembrane region" description="Helical" evidence="1">
    <location>
        <begin position="60"/>
        <end position="87"/>
    </location>
</feature>
<dbReference type="EMBL" id="JACYTR010000010">
    <property type="protein sequence ID" value="MBD8525606.1"/>
    <property type="molecule type" value="Genomic_DNA"/>
</dbReference>
<dbReference type="AlphaFoldDB" id="A0AAW3ZMR9"/>
<keyword evidence="3" id="KW-0378">Hydrolase</keyword>
<reference evidence="3 4" key="1">
    <citation type="submission" date="2020-09" db="EMBL/GenBank/DDBJ databases">
        <title>Pseudoxanthomonas sp. CAU 1598 isolated from sand of Yaerae Beach.</title>
        <authorList>
            <person name="Kim W."/>
        </authorList>
    </citation>
    <scope>NUCLEOTIDE SEQUENCE [LARGE SCALE GENOMIC DNA]</scope>
    <source>
        <strain evidence="3 4">CAU 1598</strain>
    </source>
</reference>
<accession>A0AAW3ZMR9</accession>
<feature type="transmembrane region" description="Helical" evidence="1">
    <location>
        <begin position="192"/>
        <end position="211"/>
    </location>
</feature>
<evidence type="ECO:0000256" key="1">
    <source>
        <dbReference type="SAM" id="Phobius"/>
    </source>
</evidence>